<feature type="compositionally biased region" description="Low complexity" evidence="1">
    <location>
        <begin position="43"/>
        <end position="56"/>
    </location>
</feature>
<sequence>MFQDHSQSSFRRSSSFVRLALSSALLLGGLASAQGVTTPRPGAPSVPTTTPVTAPGSGQGTGGILPLVSVGERWAQSTESYTIVVSPQDAGKPLGLQVYSPSLNLQDYADGRRGAGYFGDELYKKNEPFQTTFTLSSTGGTVVERRYQASREHSWESLLDGGLPAGTYTLAVRSSGDGKNSFALRVNSPFNLQTSDFSVNARDSTQQDLLAARLTVPQSWVGQTLGVSNYDVDGPQEAQTWVVQPGGVRVNLTTSNDGQKVTDRFVVTQAMVGEWQVYIRVLPTTKQYSNAVQYSFRLGDQPVKATVGGFADPSGLKLANQLVVDVVDPQGRPIPGASYSVGSDNVVRPRLPQGYVPVSATVLEGTGNVASPTELRFTPGNTRLRFVARPPQGALAVDAVAIYGSTRMPLTNVPFEVDGKMYAAPVTVPLAPGSYPVTPSPIPGSTLSPAQPGVVVDGSTGKVTLEYRVLTEVTLSTAPDVLDACDVSQLTAQAKTDFPYRLPGTLNLRLPVGWTSDYPLQLQGDLSASSPIRLKVPVRICRSDSAEAVLSPVDVHATGEARVRDPGGVNVSRTVQNGARVHLTKAAAAIGTSGQNSGTQQGYTITLTLTTDSTLDNVQILDPLPSGGTQGVRGSLNVQGPSLANLQATQSGDTIVLPHVIPGTYTITYTLFSDLPADRILTVPELDW</sequence>
<comment type="caution">
    <text evidence="3">The sequence shown here is derived from an EMBL/GenBank/DDBJ whole genome shotgun (WGS) entry which is preliminary data.</text>
</comment>
<evidence type="ECO:0000313" key="3">
    <source>
        <dbReference type="EMBL" id="GGQ92695.1"/>
    </source>
</evidence>
<accession>A0A918BUD2</accession>
<proteinExistence type="predicted"/>
<protein>
    <submittedName>
        <fullName evidence="3">Uncharacterized protein</fullName>
    </submittedName>
</protein>
<evidence type="ECO:0000256" key="2">
    <source>
        <dbReference type="SAM" id="SignalP"/>
    </source>
</evidence>
<feature type="signal peptide" evidence="2">
    <location>
        <begin position="1"/>
        <end position="33"/>
    </location>
</feature>
<feature type="region of interest" description="Disordered" evidence="1">
    <location>
        <begin position="36"/>
        <end position="61"/>
    </location>
</feature>
<dbReference type="RefSeq" id="WP_189087505.1">
    <property type="nucleotide sequence ID" value="NZ_BMQL01000001.1"/>
</dbReference>
<feature type="chain" id="PRO_5037341946" evidence="2">
    <location>
        <begin position="34"/>
        <end position="688"/>
    </location>
</feature>
<name>A0A918BUD2_9DEIO</name>
<dbReference type="EMBL" id="BMQL01000001">
    <property type="protein sequence ID" value="GGQ92695.1"/>
    <property type="molecule type" value="Genomic_DNA"/>
</dbReference>
<dbReference type="AlphaFoldDB" id="A0A918BUD2"/>
<dbReference type="Proteomes" id="UP000603865">
    <property type="component" value="Unassembled WGS sequence"/>
</dbReference>
<keyword evidence="2" id="KW-0732">Signal</keyword>
<evidence type="ECO:0000256" key="1">
    <source>
        <dbReference type="SAM" id="MobiDB-lite"/>
    </source>
</evidence>
<keyword evidence="4" id="KW-1185">Reference proteome</keyword>
<reference evidence="3" key="1">
    <citation type="journal article" date="2014" name="Int. J. Syst. Evol. Microbiol.">
        <title>Complete genome sequence of Corynebacterium casei LMG S-19264T (=DSM 44701T), isolated from a smear-ripened cheese.</title>
        <authorList>
            <consortium name="US DOE Joint Genome Institute (JGI-PGF)"/>
            <person name="Walter F."/>
            <person name="Albersmeier A."/>
            <person name="Kalinowski J."/>
            <person name="Ruckert C."/>
        </authorList>
    </citation>
    <scope>NUCLEOTIDE SEQUENCE</scope>
    <source>
        <strain evidence="3">JCM 31311</strain>
    </source>
</reference>
<gene>
    <name evidence="3" type="ORF">GCM10008957_00820</name>
</gene>
<reference evidence="3" key="2">
    <citation type="submission" date="2020-09" db="EMBL/GenBank/DDBJ databases">
        <authorList>
            <person name="Sun Q."/>
            <person name="Ohkuma M."/>
        </authorList>
    </citation>
    <scope>NUCLEOTIDE SEQUENCE</scope>
    <source>
        <strain evidence="3">JCM 31311</strain>
    </source>
</reference>
<organism evidence="3 4">
    <name type="scientific">Deinococcus ruber</name>
    <dbReference type="NCBI Taxonomy" id="1848197"/>
    <lineage>
        <taxon>Bacteria</taxon>
        <taxon>Thermotogati</taxon>
        <taxon>Deinococcota</taxon>
        <taxon>Deinococci</taxon>
        <taxon>Deinococcales</taxon>
        <taxon>Deinococcaceae</taxon>
        <taxon>Deinococcus</taxon>
    </lineage>
</organism>
<evidence type="ECO:0000313" key="4">
    <source>
        <dbReference type="Proteomes" id="UP000603865"/>
    </source>
</evidence>